<evidence type="ECO:0000313" key="5">
    <source>
        <dbReference type="Proteomes" id="UP000557392"/>
    </source>
</evidence>
<evidence type="ECO:0000259" key="3">
    <source>
        <dbReference type="Pfam" id="PF18912"/>
    </source>
</evidence>
<dbReference type="CDD" id="cd06223">
    <property type="entry name" value="PRTases_typeI"/>
    <property type="match status" value="1"/>
</dbReference>
<protein>
    <submittedName>
        <fullName evidence="4">ComF family protein</fullName>
    </submittedName>
</protein>
<dbReference type="AlphaFoldDB" id="A0A7W6NVE8"/>
<dbReference type="InterPro" id="IPR051910">
    <property type="entry name" value="ComF/GntX_DNA_util-trans"/>
</dbReference>
<accession>A0A7W6NVE8</accession>
<dbReference type="InterPro" id="IPR029057">
    <property type="entry name" value="PRTase-like"/>
</dbReference>
<feature type="domain" description="Phosphoribosyltransferase" evidence="2">
    <location>
        <begin position="202"/>
        <end position="255"/>
    </location>
</feature>
<dbReference type="Proteomes" id="UP000557392">
    <property type="component" value="Unassembled WGS sequence"/>
</dbReference>
<evidence type="ECO:0000256" key="1">
    <source>
        <dbReference type="ARBA" id="ARBA00008007"/>
    </source>
</evidence>
<evidence type="ECO:0000313" key="4">
    <source>
        <dbReference type="EMBL" id="MBB4097058.1"/>
    </source>
</evidence>
<gene>
    <name evidence="4" type="ORF">GGR46_000591</name>
</gene>
<dbReference type="PANTHER" id="PTHR47505:SF1">
    <property type="entry name" value="DNA UTILIZATION PROTEIN YHGH"/>
    <property type="match status" value="1"/>
</dbReference>
<dbReference type="InterPro" id="IPR000836">
    <property type="entry name" value="PRTase_dom"/>
</dbReference>
<dbReference type="InterPro" id="IPR044005">
    <property type="entry name" value="DZR_2"/>
</dbReference>
<reference evidence="4 5" key="1">
    <citation type="submission" date="2020-08" db="EMBL/GenBank/DDBJ databases">
        <title>Genomic Encyclopedia of Type Strains, Phase IV (KMG-IV): sequencing the most valuable type-strain genomes for metagenomic binning, comparative biology and taxonomic classification.</title>
        <authorList>
            <person name="Goeker M."/>
        </authorList>
    </citation>
    <scope>NUCLEOTIDE SEQUENCE [LARGE SCALE GENOMIC DNA]</scope>
    <source>
        <strain evidence="4 5">DSM 101806</strain>
    </source>
</reference>
<dbReference type="Pfam" id="PF00156">
    <property type="entry name" value="Pribosyltran"/>
    <property type="match status" value="1"/>
</dbReference>
<organism evidence="4 5">
    <name type="scientific">Sphingomonas kyeonggiensis</name>
    <dbReference type="NCBI Taxonomy" id="1268553"/>
    <lineage>
        <taxon>Bacteria</taxon>
        <taxon>Pseudomonadati</taxon>
        <taxon>Pseudomonadota</taxon>
        <taxon>Alphaproteobacteria</taxon>
        <taxon>Sphingomonadales</taxon>
        <taxon>Sphingomonadaceae</taxon>
        <taxon>Sphingomonas</taxon>
    </lineage>
</organism>
<feature type="domain" description="Double zinc ribbon" evidence="3">
    <location>
        <begin position="23"/>
        <end position="80"/>
    </location>
</feature>
<dbReference type="Gene3D" id="3.40.50.2020">
    <property type="match status" value="1"/>
</dbReference>
<dbReference type="EMBL" id="JACIEH010000001">
    <property type="protein sequence ID" value="MBB4097058.1"/>
    <property type="molecule type" value="Genomic_DNA"/>
</dbReference>
<keyword evidence="5" id="KW-1185">Reference proteome</keyword>
<dbReference type="Pfam" id="PF18912">
    <property type="entry name" value="DZR_2"/>
    <property type="match status" value="1"/>
</dbReference>
<dbReference type="SUPFAM" id="SSF53271">
    <property type="entry name" value="PRTase-like"/>
    <property type="match status" value="1"/>
</dbReference>
<dbReference type="PANTHER" id="PTHR47505">
    <property type="entry name" value="DNA UTILIZATION PROTEIN YHGH"/>
    <property type="match status" value="1"/>
</dbReference>
<evidence type="ECO:0000259" key="2">
    <source>
        <dbReference type="Pfam" id="PF00156"/>
    </source>
</evidence>
<sequence length="256" mass="26924">MAWNLPLGRPLAWPVARPLARIADLALPPRCPGCGAITPADHRFCAACWGSLAFLGPPWCAACHLPFGHDRGEGACCAACIAAPPPHDGIRAAVAYGEVARGVALKLKYAGRLACAETMARAMARLMPGEAELLVPVPLHRWRLWSRGFNQSVLIGAALSRAHGVPLEAELLRRVKATPVLRGLGARARARAVAGAFALAPGARERLAGRTVVLVDDVHTSGATGDACARLLKRGGAAKVILLCWARVLEGEESPD</sequence>
<proteinExistence type="inferred from homology"/>
<name>A0A7W6NVE8_9SPHN</name>
<comment type="similarity">
    <text evidence="1">Belongs to the ComF/GntX family.</text>
</comment>
<comment type="caution">
    <text evidence="4">The sequence shown here is derived from an EMBL/GenBank/DDBJ whole genome shotgun (WGS) entry which is preliminary data.</text>
</comment>
<dbReference type="RefSeq" id="WP_246425879.1">
    <property type="nucleotide sequence ID" value="NZ_JACIEH010000001.1"/>
</dbReference>